<evidence type="ECO:0008006" key="4">
    <source>
        <dbReference type="Google" id="ProtNLM"/>
    </source>
</evidence>
<keyword evidence="1" id="KW-1133">Transmembrane helix</keyword>
<reference evidence="3" key="1">
    <citation type="submission" date="2015-06" db="EMBL/GenBank/DDBJ databases">
        <authorList>
            <person name="Urmite Genomes"/>
        </authorList>
    </citation>
    <scope>NUCLEOTIDE SEQUENCE [LARGE SCALE GENOMIC DNA]</scope>
    <source>
        <strain evidence="3">CSUR P1867</strain>
    </source>
</reference>
<dbReference type="Proteomes" id="UP000183920">
    <property type="component" value="Unassembled WGS sequence"/>
</dbReference>
<dbReference type="SUPFAM" id="SSF103473">
    <property type="entry name" value="MFS general substrate transporter"/>
    <property type="match status" value="1"/>
</dbReference>
<gene>
    <name evidence="2" type="ORF">BN1804_02793</name>
</gene>
<evidence type="ECO:0000313" key="3">
    <source>
        <dbReference type="Proteomes" id="UP000183920"/>
    </source>
</evidence>
<dbReference type="Gene3D" id="1.20.1250.20">
    <property type="entry name" value="MFS general substrate transporter like domains"/>
    <property type="match status" value="1"/>
</dbReference>
<feature type="transmembrane region" description="Helical" evidence="1">
    <location>
        <begin position="12"/>
        <end position="36"/>
    </location>
</feature>
<accession>A0A0G4QES4</accession>
<feature type="transmembrane region" description="Helical" evidence="1">
    <location>
        <begin position="79"/>
        <end position="109"/>
    </location>
</feature>
<dbReference type="AlphaFoldDB" id="A0A0G4QES4"/>
<keyword evidence="1" id="KW-0812">Transmembrane</keyword>
<protein>
    <recommendedName>
        <fullName evidence="4">MFS transporter</fullName>
    </recommendedName>
</protein>
<keyword evidence="1" id="KW-0472">Membrane</keyword>
<dbReference type="InterPro" id="IPR036259">
    <property type="entry name" value="MFS_trans_sf"/>
</dbReference>
<organism evidence="2 3">
    <name type="scientific">Proteus penneri</name>
    <dbReference type="NCBI Taxonomy" id="102862"/>
    <lineage>
        <taxon>Bacteria</taxon>
        <taxon>Pseudomonadati</taxon>
        <taxon>Pseudomonadota</taxon>
        <taxon>Gammaproteobacteria</taxon>
        <taxon>Enterobacterales</taxon>
        <taxon>Morganellaceae</taxon>
        <taxon>Proteus</taxon>
    </lineage>
</organism>
<dbReference type="EMBL" id="CVRY01000006">
    <property type="protein sequence ID" value="CRL64064.1"/>
    <property type="molecule type" value="Genomic_DNA"/>
</dbReference>
<proteinExistence type="predicted"/>
<feature type="transmembrane region" description="Helical" evidence="1">
    <location>
        <begin position="48"/>
        <end position="67"/>
    </location>
</feature>
<name>A0A0G4QES4_9GAMM</name>
<sequence length="112" mass="11990">MSHQNYRQSEVFAITTITVSIGVIGIVIGLTIPMVALRLNLVGINESIIGLISAAPAIGMLIISPFARRIVQWIGKRFAMLLATIISAISLLPLMGSLPLVALFILSLLSCF</sequence>
<evidence type="ECO:0000313" key="2">
    <source>
        <dbReference type="EMBL" id="CRL64064.1"/>
    </source>
</evidence>
<evidence type="ECO:0000256" key="1">
    <source>
        <dbReference type="SAM" id="Phobius"/>
    </source>
</evidence>